<evidence type="ECO:0000256" key="4">
    <source>
        <dbReference type="SAM" id="MobiDB-lite"/>
    </source>
</evidence>
<keyword evidence="2" id="KW-0689">Ribosomal protein</keyword>
<feature type="transmembrane region" description="Helical" evidence="5">
    <location>
        <begin position="83"/>
        <end position="107"/>
    </location>
</feature>
<dbReference type="RefSeq" id="XP_007762255.1">
    <property type="nucleotide sequence ID" value="XM_007764065.1"/>
</dbReference>
<dbReference type="InterPro" id="IPR036920">
    <property type="entry name" value="Ribosomal_uL16_sf"/>
</dbReference>
<feature type="region of interest" description="Disordered" evidence="4">
    <location>
        <begin position="279"/>
        <end position="303"/>
    </location>
</feature>
<dbReference type="AlphaFoldDB" id="W9VNZ5"/>
<keyword evidence="5" id="KW-0472">Membrane</keyword>
<dbReference type="STRING" id="1182544.W9VNZ5"/>
<evidence type="ECO:0000256" key="3">
    <source>
        <dbReference type="ARBA" id="ARBA00023274"/>
    </source>
</evidence>
<dbReference type="InterPro" id="IPR021460">
    <property type="entry name" value="DUF3112"/>
</dbReference>
<dbReference type="NCBIfam" id="TIGR01164">
    <property type="entry name" value="rplP_bact"/>
    <property type="match status" value="1"/>
</dbReference>
<dbReference type="VEuPathDB" id="FungiDB:A1O7_10081"/>
<dbReference type="InterPro" id="IPR000114">
    <property type="entry name" value="Ribosomal_uL16_bact-type"/>
</dbReference>
<accession>W9VNZ5</accession>
<dbReference type="eggNOG" id="KOG3422">
    <property type="taxonomic scope" value="Eukaryota"/>
</dbReference>
<dbReference type="HOGENOM" id="CLU_473267_0_0_1"/>
<proteinExistence type="inferred from homology"/>
<sequence length="576" mass="63821">MGGPYPSKTAAIGGLPTVSTDVPIDAVFIFLYVCFAATNMTIFQLNRRKGHKFLPSAALFGFCMARIATLSLRIAWATTPHNVRLAIAASIFVNAGILIIYVINLILAQRILRATHPELGWNPTLRAAYKVLYACIAGALIMVITSVVLSSYTLNTHTKQACRDIQLAAITYLLVFTCLPAIHVALAIFLPRSPHTENFGKGSMKSKLIIVTSTALLCMLIAGFKTGIAWMPPRSVTSPPWYTSKACFYIFNFSLEILLLCILTFTRIDKRFFVPDGSKQAGDHTRLAEQGQDKTERHSWYTASQGSESGLQLACLRYLRTKTIFPSTSTSSFARPSPIQYPPFNPLSVNGASKCVRSFSTTTPRQDWLTPKRPEVRKSHVGRPRMPTGGSMRGTTVVWGDYGLRMKDHDRRVSAKQLKNAEETINRRLRGERFRLYKRVSANIGVYTKGSDVRMGKGKGKFDYWAARIPVSRVVFEIKSNLHEQVVRDAFRLAGNKLPGLWEFVKKGDPPMVGITKLSPGVTLQSLKEARREVEAKDKSESEPQTQPIVPPTVKVPPHTISTGLDPPATTVHVAP</sequence>
<feature type="transmembrane region" description="Helical" evidence="5">
    <location>
        <begin position="208"/>
        <end position="228"/>
    </location>
</feature>
<dbReference type="GO" id="GO:1990904">
    <property type="term" value="C:ribonucleoprotein complex"/>
    <property type="evidence" value="ECO:0007669"/>
    <property type="project" value="UniProtKB-KW"/>
</dbReference>
<dbReference type="PANTHER" id="PTHR35184">
    <property type="entry name" value="YALI0C10208P"/>
    <property type="match status" value="1"/>
</dbReference>
<evidence type="ECO:0000313" key="6">
    <source>
        <dbReference type="EMBL" id="EXJ54740.1"/>
    </source>
</evidence>
<dbReference type="GO" id="GO:0005840">
    <property type="term" value="C:ribosome"/>
    <property type="evidence" value="ECO:0007669"/>
    <property type="project" value="UniProtKB-KW"/>
</dbReference>
<comment type="caution">
    <text evidence="6">The sequence shown here is derived from an EMBL/GenBank/DDBJ whole genome shotgun (WGS) entry which is preliminary data.</text>
</comment>
<dbReference type="GeneID" id="19184640"/>
<dbReference type="CDD" id="cd01433">
    <property type="entry name" value="Ribosomal_L16_L10e"/>
    <property type="match status" value="1"/>
</dbReference>
<gene>
    <name evidence="6" type="ORF">A1O7_10081</name>
</gene>
<feature type="transmembrane region" description="Helical" evidence="5">
    <location>
        <begin position="169"/>
        <end position="188"/>
    </location>
</feature>
<dbReference type="Pfam" id="PF00252">
    <property type="entry name" value="Ribosomal_L16"/>
    <property type="match status" value="1"/>
</dbReference>
<feature type="compositionally biased region" description="Basic and acidic residues" evidence="4">
    <location>
        <begin position="281"/>
        <end position="299"/>
    </location>
</feature>
<dbReference type="GO" id="GO:0003735">
    <property type="term" value="F:structural constituent of ribosome"/>
    <property type="evidence" value="ECO:0007669"/>
    <property type="project" value="InterPro"/>
</dbReference>
<dbReference type="PRINTS" id="PR00060">
    <property type="entry name" value="RIBOSOMALL16"/>
</dbReference>
<evidence type="ECO:0000256" key="5">
    <source>
        <dbReference type="SAM" id="Phobius"/>
    </source>
</evidence>
<feature type="transmembrane region" description="Helical" evidence="5">
    <location>
        <begin position="127"/>
        <end position="149"/>
    </location>
</feature>
<reference evidence="6 7" key="1">
    <citation type="submission" date="2013-03" db="EMBL/GenBank/DDBJ databases">
        <title>The Genome Sequence of Cladophialophora yegresii CBS 114405.</title>
        <authorList>
            <consortium name="The Broad Institute Genomics Platform"/>
            <person name="Cuomo C."/>
            <person name="de Hoog S."/>
            <person name="Gorbushina A."/>
            <person name="Walker B."/>
            <person name="Young S.K."/>
            <person name="Zeng Q."/>
            <person name="Gargeya S."/>
            <person name="Fitzgerald M."/>
            <person name="Haas B."/>
            <person name="Abouelleil A."/>
            <person name="Allen A.W."/>
            <person name="Alvarado L."/>
            <person name="Arachchi H.M."/>
            <person name="Berlin A.M."/>
            <person name="Chapman S.B."/>
            <person name="Gainer-Dewar J."/>
            <person name="Goldberg J."/>
            <person name="Griggs A."/>
            <person name="Gujja S."/>
            <person name="Hansen M."/>
            <person name="Howarth C."/>
            <person name="Imamovic A."/>
            <person name="Ireland A."/>
            <person name="Larimer J."/>
            <person name="McCowan C."/>
            <person name="Murphy C."/>
            <person name="Pearson M."/>
            <person name="Poon T.W."/>
            <person name="Priest M."/>
            <person name="Roberts A."/>
            <person name="Saif S."/>
            <person name="Shea T."/>
            <person name="Sisk P."/>
            <person name="Sykes S."/>
            <person name="Wortman J."/>
            <person name="Nusbaum C."/>
            <person name="Birren B."/>
        </authorList>
    </citation>
    <scope>NUCLEOTIDE SEQUENCE [LARGE SCALE GENOMIC DNA]</scope>
    <source>
        <strain evidence="6 7">CBS 114405</strain>
    </source>
</reference>
<evidence type="ECO:0000313" key="7">
    <source>
        <dbReference type="Proteomes" id="UP000019473"/>
    </source>
</evidence>
<feature type="transmembrane region" description="Helical" evidence="5">
    <location>
        <begin position="248"/>
        <end position="266"/>
    </location>
</feature>
<dbReference type="OrthoDB" id="268521at2759"/>
<dbReference type="PANTHER" id="PTHR35184:SF1">
    <property type="entry name" value="INTEGRAL MEMBRANE PROTEIN"/>
    <property type="match status" value="1"/>
</dbReference>
<dbReference type="InterPro" id="IPR047873">
    <property type="entry name" value="Ribosomal_uL16"/>
</dbReference>
<dbReference type="InterPro" id="IPR020798">
    <property type="entry name" value="Ribosomal_uL16_CS"/>
</dbReference>
<dbReference type="EMBL" id="AMGW01000007">
    <property type="protein sequence ID" value="EXJ54740.1"/>
    <property type="molecule type" value="Genomic_DNA"/>
</dbReference>
<dbReference type="Gene3D" id="3.90.1170.10">
    <property type="entry name" value="Ribosomal protein L10e/L16"/>
    <property type="match status" value="1"/>
</dbReference>
<dbReference type="GO" id="GO:0019843">
    <property type="term" value="F:rRNA binding"/>
    <property type="evidence" value="ECO:0007669"/>
    <property type="project" value="InterPro"/>
</dbReference>
<name>W9VNZ5_9EURO</name>
<feature type="transmembrane region" description="Helical" evidence="5">
    <location>
        <begin position="57"/>
        <end position="77"/>
    </location>
</feature>
<organism evidence="6 7">
    <name type="scientific">Cladophialophora yegresii CBS 114405</name>
    <dbReference type="NCBI Taxonomy" id="1182544"/>
    <lineage>
        <taxon>Eukaryota</taxon>
        <taxon>Fungi</taxon>
        <taxon>Dikarya</taxon>
        <taxon>Ascomycota</taxon>
        <taxon>Pezizomycotina</taxon>
        <taxon>Eurotiomycetes</taxon>
        <taxon>Chaetothyriomycetidae</taxon>
        <taxon>Chaetothyriales</taxon>
        <taxon>Herpotrichiellaceae</taxon>
        <taxon>Cladophialophora</taxon>
    </lineage>
</organism>
<dbReference type="PROSITE" id="PS00701">
    <property type="entry name" value="RIBOSOMAL_L16_2"/>
    <property type="match status" value="1"/>
</dbReference>
<dbReference type="GO" id="GO:0006412">
    <property type="term" value="P:translation"/>
    <property type="evidence" value="ECO:0007669"/>
    <property type="project" value="InterPro"/>
</dbReference>
<feature type="transmembrane region" description="Helical" evidence="5">
    <location>
        <begin position="26"/>
        <end position="45"/>
    </location>
</feature>
<keyword evidence="3" id="KW-0687">Ribonucleoprotein</keyword>
<keyword evidence="7" id="KW-1185">Reference proteome</keyword>
<evidence type="ECO:0000256" key="1">
    <source>
        <dbReference type="ARBA" id="ARBA00008931"/>
    </source>
</evidence>
<dbReference type="FunFam" id="3.90.1170.10:FF:000003">
    <property type="entry name" value="54S ribosomal protein L16, mitochondrial"/>
    <property type="match status" value="1"/>
</dbReference>
<keyword evidence="5" id="KW-1133">Transmembrane helix</keyword>
<feature type="region of interest" description="Disordered" evidence="4">
    <location>
        <begin position="530"/>
        <end position="576"/>
    </location>
</feature>
<keyword evidence="5" id="KW-0812">Transmembrane</keyword>
<dbReference type="SUPFAM" id="SSF54686">
    <property type="entry name" value="Ribosomal protein L16p/L10e"/>
    <property type="match status" value="1"/>
</dbReference>
<dbReference type="InterPro" id="IPR016180">
    <property type="entry name" value="Ribosomal_uL16_dom"/>
</dbReference>
<protein>
    <submittedName>
        <fullName evidence="6">Uncharacterized protein</fullName>
    </submittedName>
</protein>
<dbReference type="Pfam" id="PF11309">
    <property type="entry name" value="DUF3112"/>
    <property type="match status" value="2"/>
</dbReference>
<feature type="compositionally biased region" description="Basic and acidic residues" evidence="4">
    <location>
        <begin position="530"/>
        <end position="542"/>
    </location>
</feature>
<comment type="similarity">
    <text evidence="1">Belongs to the universal ribosomal protein uL16 family.</text>
</comment>
<evidence type="ECO:0000256" key="2">
    <source>
        <dbReference type="ARBA" id="ARBA00022980"/>
    </source>
</evidence>
<dbReference type="Proteomes" id="UP000019473">
    <property type="component" value="Unassembled WGS sequence"/>
</dbReference>